<evidence type="ECO:0000256" key="1">
    <source>
        <dbReference type="ARBA" id="ARBA00005272"/>
    </source>
</evidence>
<comment type="similarity">
    <text evidence="1">Belongs to the NADH dehydrogenase family.</text>
</comment>
<evidence type="ECO:0000256" key="2">
    <source>
        <dbReference type="ARBA" id="ARBA00022630"/>
    </source>
</evidence>
<feature type="region of interest" description="Disordered" evidence="6">
    <location>
        <begin position="447"/>
        <end position="495"/>
    </location>
</feature>
<keyword evidence="5" id="KW-0520">NAD</keyword>
<dbReference type="InterPro" id="IPR036188">
    <property type="entry name" value="FAD/NAD-bd_sf"/>
</dbReference>
<dbReference type="Proteomes" id="UP001166784">
    <property type="component" value="Unassembled WGS sequence"/>
</dbReference>
<protein>
    <submittedName>
        <fullName evidence="8">NAD(P)/FAD-dependent oxidoreductase</fullName>
    </submittedName>
</protein>
<feature type="domain" description="FAD/NAD(P)-binding" evidence="7">
    <location>
        <begin position="8"/>
        <end position="333"/>
    </location>
</feature>
<keyword evidence="9" id="KW-1185">Reference proteome</keyword>
<dbReference type="PRINTS" id="PR00368">
    <property type="entry name" value="FADPNR"/>
</dbReference>
<dbReference type="InterPro" id="IPR023753">
    <property type="entry name" value="FAD/NAD-binding_dom"/>
</dbReference>
<evidence type="ECO:0000313" key="8">
    <source>
        <dbReference type="EMBL" id="MCH6160689.1"/>
    </source>
</evidence>
<accession>A0ABS9SWM7</accession>
<dbReference type="SUPFAM" id="SSF51905">
    <property type="entry name" value="FAD/NAD(P)-binding domain"/>
    <property type="match status" value="2"/>
</dbReference>
<evidence type="ECO:0000256" key="5">
    <source>
        <dbReference type="ARBA" id="ARBA00023027"/>
    </source>
</evidence>
<sequence length="495" mass="54065">MSTTERPRILVVGGGYVGLYTARRILKKMRYGEATVTVVDPRSYMTYQPFLPEAAAGSISPRHVVVPLRRVLPKAEVLTGRVTTIDQDSKIATIAPLVGEAYDLPFDYLVVAMGAVSRTFPIPGLAENGIGMKGVEEAIGLRNHVLEQLDKADSTNDEDVRRRALTFVFVGGGFAGAETVGEVEDMARDAARYYPNVRREDMRFILVDVAPGILPEVGPKLGEWGLEHLKSRGIECYLKTSMESCVDGHVVLSNGLEVDSSTIVWTAGVKPNPALARFGLPLGPRGHVDVDATMQVSGTDHIWAAGDNAQVPDVAAGKDGAYCPPNAQHALRQAKALGDNVISRLRGFPQGEYKHANKGAVAGLGLHKGVAMIVFGRTRIKLKGRLAWYMHRTYHGLAVPTWNRKIRVFADWTLAMFLKREVVSLGAMEHPREEFYEAASPVTAAAAEQAAADRKTRVKESRDANNRDANNRDVSGRDHQGDRAGREHREEARAS</sequence>
<reference evidence="8" key="2">
    <citation type="journal article" date="2023" name="Int. J. Syst. Evol. Microbiol.">
        <title>Streptomyces marispadix sp. nov., isolated from marine beach sediment of the Northern Coast of Portugal.</title>
        <authorList>
            <person name="dos Santos J.D.N."/>
            <person name="Vitorino I.R."/>
            <person name="Kallscheuer N."/>
            <person name="Srivastava A."/>
            <person name="Krautwurst S."/>
            <person name="Marz M."/>
            <person name="Jogler C."/>
            <person name="Lobo Da Cunha A."/>
            <person name="Catita J."/>
            <person name="Goncalves H."/>
            <person name="Gonzalez I."/>
            <person name="Reyes F."/>
            <person name="Lage O.M."/>
        </authorList>
    </citation>
    <scope>NUCLEOTIDE SEQUENCE</scope>
    <source>
        <strain evidence="8">M600PL45_2</strain>
    </source>
</reference>
<evidence type="ECO:0000313" key="9">
    <source>
        <dbReference type="Proteomes" id="UP001166784"/>
    </source>
</evidence>
<reference evidence="8" key="1">
    <citation type="submission" date="2022-03" db="EMBL/GenBank/DDBJ databases">
        <authorList>
            <person name="Santos J.D.N."/>
            <person name="Kallscheuer N."/>
            <person name="Jogler C."/>
            <person name="Lage O.M."/>
        </authorList>
    </citation>
    <scope>NUCLEOTIDE SEQUENCE</scope>
    <source>
        <strain evidence="8">M600PL45_2</strain>
    </source>
</reference>
<evidence type="ECO:0000259" key="7">
    <source>
        <dbReference type="Pfam" id="PF07992"/>
    </source>
</evidence>
<gene>
    <name evidence="8" type="ORF">MMA15_09820</name>
</gene>
<dbReference type="Gene3D" id="3.50.50.100">
    <property type="match status" value="1"/>
</dbReference>
<keyword evidence="2" id="KW-0285">Flavoprotein</keyword>
<dbReference type="RefSeq" id="WP_241058729.1">
    <property type="nucleotide sequence ID" value="NZ_JAKWJU010000002.1"/>
</dbReference>
<dbReference type="EMBL" id="JAKWJU010000002">
    <property type="protein sequence ID" value="MCH6160689.1"/>
    <property type="molecule type" value="Genomic_DNA"/>
</dbReference>
<keyword evidence="4" id="KW-0560">Oxidoreductase</keyword>
<comment type="caution">
    <text evidence="8">The sequence shown here is derived from an EMBL/GenBank/DDBJ whole genome shotgun (WGS) entry which is preliminary data.</text>
</comment>
<organism evidence="8 9">
    <name type="scientific">Streptomyces marispadix</name>
    <dbReference type="NCBI Taxonomy" id="2922868"/>
    <lineage>
        <taxon>Bacteria</taxon>
        <taxon>Bacillati</taxon>
        <taxon>Actinomycetota</taxon>
        <taxon>Actinomycetes</taxon>
        <taxon>Kitasatosporales</taxon>
        <taxon>Streptomycetaceae</taxon>
        <taxon>Streptomyces</taxon>
    </lineage>
</organism>
<feature type="compositionally biased region" description="Basic and acidic residues" evidence="6">
    <location>
        <begin position="451"/>
        <end position="495"/>
    </location>
</feature>
<dbReference type="PANTHER" id="PTHR43706:SF45">
    <property type="entry name" value="NADH DEHYDROGENASE-LIKE PROTEIN RV1812C"/>
    <property type="match status" value="1"/>
</dbReference>
<evidence type="ECO:0000256" key="4">
    <source>
        <dbReference type="ARBA" id="ARBA00023002"/>
    </source>
</evidence>
<name>A0ABS9SWM7_9ACTN</name>
<evidence type="ECO:0000256" key="6">
    <source>
        <dbReference type="SAM" id="MobiDB-lite"/>
    </source>
</evidence>
<dbReference type="InterPro" id="IPR045024">
    <property type="entry name" value="NDH-2"/>
</dbReference>
<evidence type="ECO:0000256" key="3">
    <source>
        <dbReference type="ARBA" id="ARBA00022827"/>
    </source>
</evidence>
<dbReference type="Pfam" id="PF07992">
    <property type="entry name" value="Pyr_redox_2"/>
    <property type="match status" value="1"/>
</dbReference>
<dbReference type="PANTHER" id="PTHR43706">
    <property type="entry name" value="NADH DEHYDROGENASE"/>
    <property type="match status" value="1"/>
</dbReference>
<proteinExistence type="inferred from homology"/>
<keyword evidence="3" id="KW-0274">FAD</keyword>